<gene>
    <name evidence="3" type="ORF">LA76x_0094</name>
</gene>
<dbReference type="EMBL" id="CP011129">
    <property type="protein sequence ID" value="ALN78256.1"/>
    <property type="molecule type" value="Genomic_DNA"/>
</dbReference>
<protein>
    <recommendedName>
        <fullName evidence="5">Lipoprotein</fullName>
    </recommendedName>
</protein>
<dbReference type="KEGG" id="laq:GLA29479_1278"/>
<evidence type="ECO:0000313" key="3">
    <source>
        <dbReference type="EMBL" id="ALN78256.1"/>
    </source>
</evidence>
<feature type="compositionally biased region" description="Basic and acidic residues" evidence="1">
    <location>
        <begin position="67"/>
        <end position="78"/>
    </location>
</feature>
<name>A0A0S2DUE4_LYSAN</name>
<reference evidence="3 4" key="1">
    <citation type="journal article" date="2015" name="BMC Genomics">
        <title>Comparative genomics and metabolic profiling of the genus Lysobacter.</title>
        <authorList>
            <person name="de Bruijn I."/>
            <person name="Cheng X."/>
            <person name="de Jager V."/>
            <person name="Exposito R.G."/>
            <person name="Watrous J."/>
            <person name="Patel N."/>
            <person name="Postma J."/>
            <person name="Dorrestein P.C."/>
            <person name="Kobayashi D."/>
            <person name="Raaijmakers J.M."/>
        </authorList>
    </citation>
    <scope>NUCLEOTIDE SEQUENCE [LARGE SCALE GENOMIC DNA]</scope>
    <source>
        <strain evidence="3 4">76</strain>
    </source>
</reference>
<feature type="region of interest" description="Disordered" evidence="1">
    <location>
        <begin position="57"/>
        <end position="78"/>
    </location>
</feature>
<evidence type="ECO:0008006" key="5">
    <source>
        <dbReference type="Google" id="ProtNLM"/>
    </source>
</evidence>
<dbReference type="STRING" id="84531.LA76x_0094"/>
<evidence type="ECO:0000256" key="2">
    <source>
        <dbReference type="SAM" id="SignalP"/>
    </source>
</evidence>
<proteinExistence type="predicted"/>
<organism evidence="3 4">
    <name type="scientific">Lysobacter antibioticus</name>
    <dbReference type="NCBI Taxonomy" id="84531"/>
    <lineage>
        <taxon>Bacteria</taxon>
        <taxon>Pseudomonadati</taxon>
        <taxon>Pseudomonadota</taxon>
        <taxon>Gammaproteobacteria</taxon>
        <taxon>Lysobacterales</taxon>
        <taxon>Lysobacteraceae</taxon>
        <taxon>Lysobacter</taxon>
    </lineage>
</organism>
<dbReference type="Proteomes" id="UP000060787">
    <property type="component" value="Chromosome"/>
</dbReference>
<dbReference type="KEGG" id="lab:LA76x_0094"/>
<keyword evidence="4" id="KW-1185">Reference proteome</keyword>
<evidence type="ECO:0000256" key="1">
    <source>
        <dbReference type="SAM" id="MobiDB-lite"/>
    </source>
</evidence>
<keyword evidence="2" id="KW-0732">Signal</keyword>
<dbReference type="OrthoDB" id="6028316at2"/>
<feature type="signal peptide" evidence="2">
    <location>
        <begin position="1"/>
        <end position="20"/>
    </location>
</feature>
<sequence length="78" mass="8536">MRLFTGLAVLTFAAMLGACSGVEYRDTNAAVDARPECASGPTRPGETPPAWCERKLEAKWDSQGASEKVDFKKKDDER</sequence>
<dbReference type="PROSITE" id="PS51257">
    <property type="entry name" value="PROKAR_LIPOPROTEIN"/>
    <property type="match status" value="1"/>
</dbReference>
<dbReference type="AlphaFoldDB" id="A0A0S2DUE4"/>
<dbReference type="PATRIC" id="fig|84531.7.peg.1266"/>
<dbReference type="RefSeq" id="WP_057916107.1">
    <property type="nucleotide sequence ID" value="NZ_CP011129.1"/>
</dbReference>
<evidence type="ECO:0000313" key="4">
    <source>
        <dbReference type="Proteomes" id="UP000060787"/>
    </source>
</evidence>
<feature type="chain" id="PRO_5009798072" description="Lipoprotein" evidence="2">
    <location>
        <begin position="21"/>
        <end position="78"/>
    </location>
</feature>
<accession>A0A0S2DUE4</accession>